<sequence length="306" mass="31954">MAAQSPPPNVSQSQKATGNGNGLCDHCHKKPKFSNHDYCSKTCASQAANMCNHCQKKPKFQNFDFCGKTCASLAQQSGGNSKPQQSKATSSKQNSSAKATPNSQPNASTTSLGNTTIHLPQNTAPTDPVEVAKLIVNQIPLFQALLQSPNAPRLVFHHGKPGDPTPAPAPKATIGPAPQATDSNNKSAAAAATASHSMQNGNSTTASRSAGGVQLVNVPVEQPQAGAASNTQCRIPGCGKPVYVDANGQSTSEYCSMSHRQEAVSSGLVEPCIMCLDLPQSGEDYFCGRACKEEALDKNLPIPVRD</sequence>
<evidence type="ECO:0000313" key="3">
    <source>
        <dbReference type="Proteomes" id="UP001049176"/>
    </source>
</evidence>
<reference evidence="2" key="1">
    <citation type="journal article" date="2021" name="Genome Biol. Evol.">
        <title>The assembled and annotated genome of the fairy-ring fungus Marasmius oreades.</title>
        <authorList>
            <person name="Hiltunen M."/>
            <person name="Ament-Velasquez S.L."/>
            <person name="Johannesson H."/>
        </authorList>
    </citation>
    <scope>NUCLEOTIDE SEQUENCE</scope>
    <source>
        <strain evidence="2">03SP1</strain>
    </source>
</reference>
<comment type="caution">
    <text evidence="2">The sequence shown here is derived from an EMBL/GenBank/DDBJ whole genome shotgun (WGS) entry which is preliminary data.</text>
</comment>
<feature type="region of interest" description="Disordered" evidence="1">
    <location>
        <begin position="155"/>
        <end position="209"/>
    </location>
</feature>
<feature type="compositionally biased region" description="Low complexity" evidence="1">
    <location>
        <begin position="180"/>
        <end position="197"/>
    </location>
</feature>
<proteinExistence type="predicted"/>
<evidence type="ECO:0000256" key="1">
    <source>
        <dbReference type="SAM" id="MobiDB-lite"/>
    </source>
</evidence>
<dbReference type="GeneID" id="66080061"/>
<dbReference type="OrthoDB" id="3171385at2759"/>
<name>A0A9P7RTS9_9AGAR</name>
<dbReference type="EMBL" id="CM032187">
    <property type="protein sequence ID" value="KAG7089288.1"/>
    <property type="molecule type" value="Genomic_DNA"/>
</dbReference>
<keyword evidence="3" id="KW-1185">Reference proteome</keyword>
<gene>
    <name evidence="2" type="ORF">E1B28_010986</name>
</gene>
<organism evidence="2 3">
    <name type="scientific">Marasmius oreades</name>
    <name type="common">fairy-ring Marasmius</name>
    <dbReference type="NCBI Taxonomy" id="181124"/>
    <lineage>
        <taxon>Eukaryota</taxon>
        <taxon>Fungi</taxon>
        <taxon>Dikarya</taxon>
        <taxon>Basidiomycota</taxon>
        <taxon>Agaricomycotina</taxon>
        <taxon>Agaricomycetes</taxon>
        <taxon>Agaricomycetidae</taxon>
        <taxon>Agaricales</taxon>
        <taxon>Marasmiineae</taxon>
        <taxon>Marasmiaceae</taxon>
        <taxon>Marasmius</taxon>
    </lineage>
</organism>
<dbReference type="Proteomes" id="UP001049176">
    <property type="component" value="Chromosome 7"/>
</dbReference>
<feature type="compositionally biased region" description="Polar residues" evidence="1">
    <location>
        <begin position="198"/>
        <end position="208"/>
    </location>
</feature>
<accession>A0A9P7RTS9</accession>
<evidence type="ECO:0000313" key="2">
    <source>
        <dbReference type="EMBL" id="KAG7089288.1"/>
    </source>
</evidence>
<dbReference type="AlphaFoldDB" id="A0A9P7RTS9"/>
<protein>
    <submittedName>
        <fullName evidence="2">Uncharacterized protein</fullName>
    </submittedName>
</protein>
<dbReference type="RefSeq" id="XP_043005758.1">
    <property type="nucleotide sequence ID" value="XM_043155974.1"/>
</dbReference>
<feature type="region of interest" description="Disordered" evidence="1">
    <location>
        <begin position="76"/>
        <end position="124"/>
    </location>
</feature>
<dbReference type="KEGG" id="more:E1B28_010986"/>